<dbReference type="OMA" id="CAYICLL"/>
<dbReference type="KEGG" id="aplc:110988185"/>
<dbReference type="GeneID" id="110988185"/>
<dbReference type="InterPro" id="IPR001965">
    <property type="entry name" value="Znf_PHD"/>
</dbReference>
<dbReference type="AlphaFoldDB" id="A0A8B7ZNK1"/>
<evidence type="ECO:0000256" key="2">
    <source>
        <dbReference type="ARBA" id="ARBA00022771"/>
    </source>
</evidence>
<feature type="compositionally biased region" description="Polar residues" evidence="4">
    <location>
        <begin position="164"/>
        <end position="173"/>
    </location>
</feature>
<dbReference type="Gene3D" id="3.30.40.10">
    <property type="entry name" value="Zinc/RING finger domain, C3HC4 (zinc finger)"/>
    <property type="match status" value="2"/>
</dbReference>
<feature type="region of interest" description="Disordered" evidence="4">
    <location>
        <begin position="117"/>
        <end position="189"/>
    </location>
</feature>
<evidence type="ECO:0000259" key="5">
    <source>
        <dbReference type="SMART" id="SM00249"/>
    </source>
</evidence>
<name>A0A8B7ZNK1_ACAPL</name>
<feature type="region of interest" description="Disordered" evidence="4">
    <location>
        <begin position="1070"/>
        <end position="1130"/>
    </location>
</feature>
<feature type="region of interest" description="Disordered" evidence="4">
    <location>
        <begin position="385"/>
        <end position="407"/>
    </location>
</feature>
<gene>
    <name evidence="7" type="primary">LOC110988185</name>
</gene>
<keyword evidence="6" id="KW-1185">Reference proteome</keyword>
<protein>
    <submittedName>
        <fullName evidence="7">Uncharacterized protein LOC110988185 isoform X1</fullName>
    </submittedName>
</protein>
<accession>A0A8B7ZNK1</accession>
<evidence type="ECO:0000313" key="7">
    <source>
        <dbReference type="RefSeq" id="XP_022107178.1"/>
    </source>
</evidence>
<proteinExistence type="predicted"/>
<feature type="compositionally biased region" description="Low complexity" evidence="4">
    <location>
        <begin position="1085"/>
        <end position="1113"/>
    </location>
</feature>
<dbReference type="RefSeq" id="XP_022107178.1">
    <property type="nucleotide sequence ID" value="XM_022251486.1"/>
</dbReference>
<evidence type="ECO:0000313" key="6">
    <source>
        <dbReference type="Proteomes" id="UP000694845"/>
    </source>
</evidence>
<keyword evidence="2" id="KW-0863">Zinc-finger</keyword>
<organism evidence="6 7">
    <name type="scientific">Acanthaster planci</name>
    <name type="common">Crown-of-thorns starfish</name>
    <dbReference type="NCBI Taxonomy" id="133434"/>
    <lineage>
        <taxon>Eukaryota</taxon>
        <taxon>Metazoa</taxon>
        <taxon>Echinodermata</taxon>
        <taxon>Eleutherozoa</taxon>
        <taxon>Asterozoa</taxon>
        <taxon>Asteroidea</taxon>
        <taxon>Valvatacea</taxon>
        <taxon>Valvatida</taxon>
        <taxon>Acanthasteridae</taxon>
        <taxon>Acanthaster</taxon>
    </lineage>
</organism>
<keyword evidence="3" id="KW-0862">Zinc</keyword>
<evidence type="ECO:0000256" key="4">
    <source>
        <dbReference type="SAM" id="MobiDB-lite"/>
    </source>
</evidence>
<feature type="compositionally biased region" description="Polar residues" evidence="4">
    <location>
        <begin position="143"/>
        <end position="156"/>
    </location>
</feature>
<sequence length="1130" mass="129251">MTWWCNRLNMESNNVRSCPACSGPFEQRQNAKAARKSPIVHFKLRSLITPESAEALFPGVNLDSFVCSKCKKHVLSQGRLVSMNGRMRYHVTPQTIMYKAMYNKKRNACRGVSELTDSAAKKPRLAGTPCEGEENGEGLVIEESSSPMEGISTLSSDKVDQEPQPLSSVQVNAPTAMPPKPKKEGERQKKERVITFMKQGAYVKALKNLLFLEKGRKAFREIMANELRKEVHYVLESENTLRGLTPAFSLETMENFKWREVMEDVQVKMPMTYTVLQGIMPSEDLLMRKRRTFTTRREARETWNRKTGNIVANILYAHNPWVYKFWHNIVGLEMWRQGADRRIFDKLHHLGVCSTYLSVQETVDRIRSLHNEHIHQWKEITERHLHVPTSEESTDKSSGNKSSGDKFTGDKSTGVGCSYSLCWDKIKWKAAECRHKENHQAQFHRRALCFSVQHRTPSLQLSSDDAEIDVHPSSILPDQKDIQTLKQRMAVIVQRILVQHMSALDDVCVEAHIPHHFTAEMSEKSSLVNLGLIDSDPRPMSGGRSIMQHLQEKHCPKQEGKPFTLPCNSCEYEVKRMIRHREILSKEASPRKRLEGLLPTPQEFDKQTLLLQDTVNDLFHKNSINSKGTLFQLKEFFQYKSVSSKVREDFNGVWDLMEFATHAYVVLLAMKLTHMNGLDDKPEGFPDSASEAIQKRWLRQFSQRIVDNVWAWVSREEMSAVLTGATTDLSNDENPADIYSFCSCRKEKRGEKMVRCCNAMCSNGWYHLSCLKQDKKIVADEDWYCSTACKQSASYIYCICQCHKGKEDLFMVQCERGSACTKRVWYHPFCVGLQSSDIPDVWFCSEECEIGKRGEDQVLEYSKRLTLEGLRHLARQDFIREGDGNGLVSCWKLDFLDIWNRNHTRYKYITHFFLANVAGAAPSRLRHELIWERVANLRGLPGKNVPLDQIMGHLAQDCKAILKQLRGEYSDLSLARCSQLAGVFGFDNAFANRLFGKDRLIPSIPSHRHTSKCLSDVATFVKEYASCDLWTYKGRRQHTGIQPIEPGYHVKNPLDFGRYIAERNRVLRTIMTNSQEADTRRTQDSDSSSSSSSGEDTPCDSSSSSASSVRSLSLPDQSPMTAFLEMMDIQ</sequence>
<evidence type="ECO:0000256" key="3">
    <source>
        <dbReference type="ARBA" id="ARBA00022833"/>
    </source>
</evidence>
<dbReference type="InterPro" id="IPR011011">
    <property type="entry name" value="Znf_FYVE_PHD"/>
</dbReference>
<evidence type="ECO:0000256" key="1">
    <source>
        <dbReference type="ARBA" id="ARBA00022723"/>
    </source>
</evidence>
<dbReference type="Pfam" id="PF20231">
    <property type="entry name" value="DUF6589"/>
    <property type="match status" value="1"/>
</dbReference>
<reference evidence="7" key="1">
    <citation type="submission" date="2025-08" db="UniProtKB">
        <authorList>
            <consortium name="RefSeq"/>
        </authorList>
    </citation>
    <scope>IDENTIFICATION</scope>
</reference>
<feature type="domain" description="Zinc finger PHD-type" evidence="5">
    <location>
        <begin position="797"/>
        <end position="848"/>
    </location>
</feature>
<feature type="domain" description="Zinc finger PHD-type" evidence="5">
    <location>
        <begin position="741"/>
        <end position="790"/>
    </location>
</feature>
<dbReference type="GO" id="GO:0008270">
    <property type="term" value="F:zinc ion binding"/>
    <property type="evidence" value="ECO:0007669"/>
    <property type="project" value="UniProtKB-KW"/>
</dbReference>
<dbReference type="InterPro" id="IPR046496">
    <property type="entry name" value="DUF6589"/>
</dbReference>
<dbReference type="SMART" id="SM00249">
    <property type="entry name" value="PHD"/>
    <property type="match status" value="2"/>
</dbReference>
<dbReference type="InterPro" id="IPR013083">
    <property type="entry name" value="Znf_RING/FYVE/PHD"/>
</dbReference>
<dbReference type="Proteomes" id="UP000694845">
    <property type="component" value="Unplaced"/>
</dbReference>
<dbReference type="OrthoDB" id="6123456at2759"/>
<dbReference type="SUPFAM" id="SSF57903">
    <property type="entry name" value="FYVE/PHD zinc finger"/>
    <property type="match status" value="2"/>
</dbReference>
<keyword evidence="1" id="KW-0479">Metal-binding</keyword>